<protein>
    <submittedName>
        <fullName evidence="1">Uncharacterized protein</fullName>
    </submittedName>
</protein>
<reference evidence="1" key="1">
    <citation type="submission" date="2014-09" db="EMBL/GenBank/DDBJ databases">
        <authorList>
            <person name="Magalhaes I.L.F."/>
            <person name="Oliveira U."/>
            <person name="Santos F.R."/>
            <person name="Vidigal T.H.D.A."/>
            <person name="Brescovit A.D."/>
            <person name="Santos A.J."/>
        </authorList>
    </citation>
    <scope>NUCLEOTIDE SEQUENCE</scope>
    <source>
        <tissue evidence="1">Shoot tissue taken approximately 20 cm above the soil surface</tissue>
    </source>
</reference>
<accession>A0A0A9FAG6</accession>
<dbReference type="EMBL" id="GBRH01189697">
    <property type="protein sequence ID" value="JAE08199.1"/>
    <property type="molecule type" value="Transcribed_RNA"/>
</dbReference>
<reference evidence="1" key="2">
    <citation type="journal article" date="2015" name="Data Brief">
        <title>Shoot transcriptome of the giant reed, Arundo donax.</title>
        <authorList>
            <person name="Barrero R.A."/>
            <person name="Guerrero F.D."/>
            <person name="Moolhuijzen P."/>
            <person name="Goolsby J.A."/>
            <person name="Tidwell J."/>
            <person name="Bellgard S.E."/>
            <person name="Bellgard M.I."/>
        </authorList>
    </citation>
    <scope>NUCLEOTIDE SEQUENCE</scope>
    <source>
        <tissue evidence="1">Shoot tissue taken approximately 20 cm above the soil surface</tissue>
    </source>
</reference>
<evidence type="ECO:0000313" key="1">
    <source>
        <dbReference type="EMBL" id="JAE08199.1"/>
    </source>
</evidence>
<name>A0A0A9FAG6_ARUDO</name>
<proteinExistence type="predicted"/>
<dbReference type="AlphaFoldDB" id="A0A0A9FAG6"/>
<organism evidence="1">
    <name type="scientific">Arundo donax</name>
    <name type="common">Giant reed</name>
    <name type="synonym">Donax arundinaceus</name>
    <dbReference type="NCBI Taxonomy" id="35708"/>
    <lineage>
        <taxon>Eukaryota</taxon>
        <taxon>Viridiplantae</taxon>
        <taxon>Streptophyta</taxon>
        <taxon>Embryophyta</taxon>
        <taxon>Tracheophyta</taxon>
        <taxon>Spermatophyta</taxon>
        <taxon>Magnoliopsida</taxon>
        <taxon>Liliopsida</taxon>
        <taxon>Poales</taxon>
        <taxon>Poaceae</taxon>
        <taxon>PACMAD clade</taxon>
        <taxon>Arundinoideae</taxon>
        <taxon>Arundineae</taxon>
        <taxon>Arundo</taxon>
    </lineage>
</organism>
<sequence length="53" mass="6011">MNCIGIFSTITTMFLSTQAHMQTLFLIDESIKRIIGKKPFPALHGCLLFLKKI</sequence>